<name>A0A443SAN2_9ACAR</name>
<feature type="domain" description="Integrase catalytic" evidence="4">
    <location>
        <begin position="625"/>
        <end position="782"/>
    </location>
</feature>
<dbReference type="EMBL" id="NCKV01004649">
    <property type="protein sequence ID" value="RWS24616.1"/>
    <property type="molecule type" value="Genomic_DNA"/>
</dbReference>
<proteinExistence type="predicted"/>
<dbReference type="InterPro" id="IPR041588">
    <property type="entry name" value="Integrase_H2C2"/>
</dbReference>
<dbReference type="PANTHER" id="PTHR37984">
    <property type="entry name" value="PROTEIN CBG26694"/>
    <property type="match status" value="1"/>
</dbReference>
<evidence type="ECO:0000259" key="3">
    <source>
        <dbReference type="PROSITE" id="PS50878"/>
    </source>
</evidence>
<dbReference type="InterPro" id="IPR041577">
    <property type="entry name" value="RT_RNaseH_2"/>
</dbReference>
<dbReference type="GO" id="GO:0042575">
    <property type="term" value="C:DNA polymerase complex"/>
    <property type="evidence" value="ECO:0007669"/>
    <property type="project" value="UniProtKB-ARBA"/>
</dbReference>
<dbReference type="SUPFAM" id="SSF53098">
    <property type="entry name" value="Ribonuclease H-like"/>
    <property type="match status" value="1"/>
</dbReference>
<dbReference type="Gene3D" id="3.10.10.10">
    <property type="entry name" value="HIV Type 1 Reverse Transcriptase, subunit A, domain 1"/>
    <property type="match status" value="1"/>
</dbReference>
<dbReference type="InterPro" id="IPR050951">
    <property type="entry name" value="Retrovirus_Pol_polyprotein"/>
</dbReference>
<dbReference type="CDD" id="cd01647">
    <property type="entry name" value="RT_LTR"/>
    <property type="match status" value="1"/>
</dbReference>
<dbReference type="GO" id="GO:0003964">
    <property type="term" value="F:RNA-directed DNA polymerase activity"/>
    <property type="evidence" value="ECO:0007669"/>
    <property type="project" value="UniProtKB-EC"/>
</dbReference>
<dbReference type="Pfam" id="PF17921">
    <property type="entry name" value="Integrase_H2C2"/>
    <property type="match status" value="1"/>
</dbReference>
<dbReference type="PROSITE" id="PS50878">
    <property type="entry name" value="RT_POL"/>
    <property type="match status" value="1"/>
</dbReference>
<dbReference type="InterPro" id="IPR001584">
    <property type="entry name" value="Integrase_cat-core"/>
</dbReference>
<evidence type="ECO:0000313" key="5">
    <source>
        <dbReference type="EMBL" id="RWS24616.1"/>
    </source>
</evidence>
<comment type="caution">
    <text evidence="5">The sequence shown here is derived from an EMBL/GenBank/DDBJ whole genome shotgun (WGS) entry which is preliminary data.</text>
</comment>
<reference evidence="5 6" key="1">
    <citation type="journal article" date="2018" name="Gigascience">
        <title>Genomes of trombidid mites reveal novel predicted allergens and laterally-transferred genes associated with secondary metabolism.</title>
        <authorList>
            <person name="Dong X."/>
            <person name="Chaisiri K."/>
            <person name="Xia D."/>
            <person name="Armstrong S.D."/>
            <person name="Fang Y."/>
            <person name="Donnelly M.J."/>
            <person name="Kadowaki T."/>
            <person name="McGarry J.W."/>
            <person name="Darby A.C."/>
            <person name="Makepeace B.L."/>
        </authorList>
    </citation>
    <scope>NUCLEOTIDE SEQUENCE [LARGE SCALE GENOMIC DNA]</scope>
    <source>
        <strain evidence="5">UoL-UT</strain>
    </source>
</reference>
<dbReference type="InterPro" id="IPR043128">
    <property type="entry name" value="Rev_trsase/Diguanyl_cyclase"/>
</dbReference>
<evidence type="ECO:0000256" key="1">
    <source>
        <dbReference type="ARBA" id="ARBA00012493"/>
    </source>
</evidence>
<sequence>MAVEKIDAYHKEEELKFTEEVNRVVTHVTAEATESDLKRLRNMLIQHKKVFTTASDELGCCTDFECAIRMKDNIPVAQKPYRYSLSDRVFINKQVEEWKAKGIARDSTSEYASPVVLVRRDSSESTPTRLCIDYRKINEKICCENYPMQNIDDILDSLMEDEPQYFNVMDIKTAFLTIKMRAGDEKYTSFVTQDAQFELNRMPFGLNIAPRIMQRAVDTTYRPIKHTKTYIDDVCQGEKTVSGCLDLLEQALIKTEERGLKMSLKKCQLVRKSISYLGYVLDGNGKIPDPQRTAAIDKFTDFSDKKQVKRFLAFGSHYRKFMQNYSAIVKPINDLLKKDVVFNWTEKCQKGVEQVKQMLKNPPILAHFRHGRITEIHADASLSGFGGVLIQLDENNKERVIEYASRRVSDSELNLHSNDLECCNVHWLITHRFRIYVYGLDMFWVVTDNWTVAHLNAKKTINRKYARWIIELQEFSFKVRHKKGSLNVVPDLDNSKRRQYVMQMNDEECVAILDVLQRDPRTKTEKKLHEQYSVIEEVLCSNAEINGNTKRRIVIPIKMQDMVLELVHDKSGHGDFKRTFAKLSARWFWNGYRNHTKQYVESCDVCQRMNSRTTQAEGRMTARKIPQFPFEVVSVDHFGPLETVDGYKYVIVLVDHSTRYVIGKAQKSTKTAEFIRFMEEDVVTKFGSPFTLISDRGTCFTSREAKNYFMKKGIVHQTSPAYFPEANGLAERAVRTLKNMLRKFMDGRLNWKRELNRVVFNINTSINASSGVSPFELLFGFEPRIEEEHVVGTVVEEMGRMKQLAALKCLRNKAMESMEAAQVRQAEYYNEKRPEASFKVGDNVLYTTGSRRTTFDELYDGPFIVVKKIGERIYELQRKLEDGSIDVKTSPAEKLKVYKQRTNDSIEASIGNLFNEENDESDEMRRGARSEDTSICSVADCKDSEIVRRRNALHVSHVKF</sequence>
<dbReference type="InterPro" id="IPR000477">
    <property type="entry name" value="RT_dom"/>
</dbReference>
<accession>A0A443SAN2</accession>
<dbReference type="InterPro" id="IPR012337">
    <property type="entry name" value="RNaseH-like_sf"/>
</dbReference>
<dbReference type="Gene3D" id="1.10.340.70">
    <property type="match status" value="1"/>
</dbReference>
<dbReference type="OrthoDB" id="3863715at2759"/>
<evidence type="ECO:0000259" key="4">
    <source>
        <dbReference type="PROSITE" id="PS50994"/>
    </source>
</evidence>
<dbReference type="InterPro" id="IPR036397">
    <property type="entry name" value="RNaseH_sf"/>
</dbReference>
<dbReference type="InterPro" id="IPR043502">
    <property type="entry name" value="DNA/RNA_pol_sf"/>
</dbReference>
<dbReference type="EC" id="2.7.7.49" evidence="1"/>
<dbReference type="Gene3D" id="3.30.420.10">
    <property type="entry name" value="Ribonuclease H-like superfamily/Ribonuclease H"/>
    <property type="match status" value="1"/>
</dbReference>
<gene>
    <name evidence="5" type="ORF">B4U80_03987</name>
</gene>
<feature type="domain" description="Reverse transcriptase" evidence="3">
    <location>
        <begin position="99"/>
        <end position="281"/>
    </location>
</feature>
<dbReference type="Gene3D" id="3.30.70.270">
    <property type="match status" value="2"/>
</dbReference>
<dbReference type="Pfam" id="PF17919">
    <property type="entry name" value="RT_RNaseH_2"/>
    <property type="match status" value="1"/>
</dbReference>
<dbReference type="Proteomes" id="UP000288716">
    <property type="component" value="Unassembled WGS sequence"/>
</dbReference>
<organism evidence="5 6">
    <name type="scientific">Leptotrombidium deliense</name>
    <dbReference type="NCBI Taxonomy" id="299467"/>
    <lineage>
        <taxon>Eukaryota</taxon>
        <taxon>Metazoa</taxon>
        <taxon>Ecdysozoa</taxon>
        <taxon>Arthropoda</taxon>
        <taxon>Chelicerata</taxon>
        <taxon>Arachnida</taxon>
        <taxon>Acari</taxon>
        <taxon>Acariformes</taxon>
        <taxon>Trombidiformes</taxon>
        <taxon>Prostigmata</taxon>
        <taxon>Anystina</taxon>
        <taxon>Parasitengona</taxon>
        <taxon>Trombiculoidea</taxon>
        <taxon>Trombiculidae</taxon>
        <taxon>Leptotrombidium</taxon>
    </lineage>
</organism>
<dbReference type="AlphaFoldDB" id="A0A443SAN2"/>
<keyword evidence="6" id="KW-1185">Reference proteome</keyword>
<dbReference type="GO" id="GO:0003676">
    <property type="term" value="F:nucleic acid binding"/>
    <property type="evidence" value="ECO:0007669"/>
    <property type="project" value="InterPro"/>
</dbReference>
<dbReference type="FunFam" id="1.10.340.70:FF:000001">
    <property type="entry name" value="Retrovirus-related Pol polyprotein from transposon gypsy-like Protein"/>
    <property type="match status" value="1"/>
</dbReference>
<keyword evidence="2" id="KW-0511">Multifunctional enzyme</keyword>
<dbReference type="GO" id="GO:0015074">
    <property type="term" value="P:DNA integration"/>
    <property type="evidence" value="ECO:0007669"/>
    <property type="project" value="InterPro"/>
</dbReference>
<dbReference type="PROSITE" id="PS50994">
    <property type="entry name" value="INTEGRASE"/>
    <property type="match status" value="1"/>
</dbReference>
<dbReference type="FunFam" id="3.30.70.270:FF:000020">
    <property type="entry name" value="Transposon Tf2-6 polyprotein-like Protein"/>
    <property type="match status" value="1"/>
</dbReference>
<evidence type="ECO:0000313" key="6">
    <source>
        <dbReference type="Proteomes" id="UP000288716"/>
    </source>
</evidence>
<dbReference type="PANTHER" id="PTHR37984:SF5">
    <property type="entry name" value="PROTEIN NYNRIN-LIKE"/>
    <property type="match status" value="1"/>
</dbReference>
<dbReference type="VEuPathDB" id="VectorBase:LDEU007424"/>
<dbReference type="CDD" id="cd09274">
    <property type="entry name" value="RNase_HI_RT_Ty3"/>
    <property type="match status" value="1"/>
</dbReference>
<protein>
    <recommendedName>
        <fullName evidence="1">RNA-directed DNA polymerase</fullName>
        <ecNumber evidence="1">2.7.7.49</ecNumber>
    </recommendedName>
</protein>
<evidence type="ECO:0000256" key="2">
    <source>
        <dbReference type="ARBA" id="ARBA00023268"/>
    </source>
</evidence>
<dbReference type="Pfam" id="PF00078">
    <property type="entry name" value="RVT_1"/>
    <property type="match status" value="1"/>
</dbReference>
<dbReference type="Pfam" id="PF00665">
    <property type="entry name" value="rve"/>
    <property type="match status" value="1"/>
</dbReference>
<dbReference type="SUPFAM" id="SSF56672">
    <property type="entry name" value="DNA/RNA polymerases"/>
    <property type="match status" value="1"/>
</dbReference>
<dbReference type="STRING" id="299467.A0A443SAN2"/>